<feature type="region of interest" description="Disordered" evidence="1">
    <location>
        <begin position="91"/>
        <end position="111"/>
    </location>
</feature>
<proteinExistence type="predicted"/>
<dbReference type="EMBL" id="JARIHO010000006">
    <property type="protein sequence ID" value="KAJ7359248.1"/>
    <property type="molecule type" value="Genomic_DNA"/>
</dbReference>
<evidence type="ECO:0000256" key="1">
    <source>
        <dbReference type="SAM" id="MobiDB-lite"/>
    </source>
</evidence>
<name>A0AAD7EZV6_9AGAR</name>
<reference evidence="2" key="1">
    <citation type="submission" date="2023-03" db="EMBL/GenBank/DDBJ databases">
        <title>Massive genome expansion in bonnet fungi (Mycena s.s.) driven by repeated elements and novel gene families across ecological guilds.</title>
        <authorList>
            <consortium name="Lawrence Berkeley National Laboratory"/>
            <person name="Harder C.B."/>
            <person name="Miyauchi S."/>
            <person name="Viragh M."/>
            <person name="Kuo A."/>
            <person name="Thoen E."/>
            <person name="Andreopoulos B."/>
            <person name="Lu D."/>
            <person name="Skrede I."/>
            <person name="Drula E."/>
            <person name="Henrissat B."/>
            <person name="Morin E."/>
            <person name="Kohler A."/>
            <person name="Barry K."/>
            <person name="LaButti K."/>
            <person name="Morin E."/>
            <person name="Salamov A."/>
            <person name="Lipzen A."/>
            <person name="Mereny Z."/>
            <person name="Hegedus B."/>
            <person name="Baldrian P."/>
            <person name="Stursova M."/>
            <person name="Weitz H."/>
            <person name="Taylor A."/>
            <person name="Grigoriev I.V."/>
            <person name="Nagy L.G."/>
            <person name="Martin F."/>
            <person name="Kauserud H."/>
        </authorList>
    </citation>
    <scope>NUCLEOTIDE SEQUENCE</scope>
    <source>
        <strain evidence="2">CBHHK002</strain>
    </source>
</reference>
<protein>
    <submittedName>
        <fullName evidence="2">Uncharacterized protein</fullName>
    </submittedName>
</protein>
<evidence type="ECO:0000313" key="3">
    <source>
        <dbReference type="Proteomes" id="UP001218218"/>
    </source>
</evidence>
<accession>A0AAD7EZV6</accession>
<sequence length="244" mass="26254">MSSIRWLLAVLRKLILGNTLVRASIRGLVFLFALLRTTKQTRRPGSASSGSQTLLSATDHGGGYNSCAVLPVDTETRVVYASSSVIPTSLHPYSNSTSSDTSQSSPHLTTHSITHESYPLHNLSVQHLPATFPVQQPTASTLSVQHLPALPPSPNLGPGGYLPSTNSSVADLHLAGPATESLSQSRPSSVHRDVEVESLPCLNDVHPRIFPVTPENVQRYTRKTTIPNDPTKFRIKPLTISVTA</sequence>
<feature type="compositionally biased region" description="Low complexity" evidence="1">
    <location>
        <begin position="94"/>
        <end position="105"/>
    </location>
</feature>
<gene>
    <name evidence="2" type="ORF">DFH08DRAFT_406879</name>
</gene>
<dbReference type="Proteomes" id="UP001218218">
    <property type="component" value="Unassembled WGS sequence"/>
</dbReference>
<dbReference type="AlphaFoldDB" id="A0AAD7EZV6"/>
<evidence type="ECO:0000313" key="2">
    <source>
        <dbReference type="EMBL" id="KAJ7359248.1"/>
    </source>
</evidence>
<comment type="caution">
    <text evidence="2">The sequence shown here is derived from an EMBL/GenBank/DDBJ whole genome shotgun (WGS) entry which is preliminary data.</text>
</comment>
<organism evidence="2 3">
    <name type="scientific">Mycena albidolilacea</name>
    <dbReference type="NCBI Taxonomy" id="1033008"/>
    <lineage>
        <taxon>Eukaryota</taxon>
        <taxon>Fungi</taxon>
        <taxon>Dikarya</taxon>
        <taxon>Basidiomycota</taxon>
        <taxon>Agaricomycotina</taxon>
        <taxon>Agaricomycetes</taxon>
        <taxon>Agaricomycetidae</taxon>
        <taxon>Agaricales</taxon>
        <taxon>Marasmiineae</taxon>
        <taxon>Mycenaceae</taxon>
        <taxon>Mycena</taxon>
    </lineage>
</organism>
<keyword evidence="3" id="KW-1185">Reference proteome</keyword>